<dbReference type="PANTHER" id="PTHR30482">
    <property type="entry name" value="HIGH-AFFINITY BRANCHED-CHAIN AMINO ACID TRANSPORT SYSTEM PERMEASE"/>
    <property type="match status" value="1"/>
</dbReference>
<comment type="caution">
    <text evidence="7">The sequence shown here is derived from an EMBL/GenBank/DDBJ whole genome shotgun (WGS) entry which is preliminary data.</text>
</comment>
<proteinExistence type="predicted"/>
<keyword evidence="3 6" id="KW-0812">Transmembrane</keyword>
<keyword evidence="2" id="KW-1003">Cell membrane</keyword>
<feature type="transmembrane region" description="Helical" evidence="6">
    <location>
        <begin position="193"/>
        <end position="219"/>
    </location>
</feature>
<evidence type="ECO:0000256" key="2">
    <source>
        <dbReference type="ARBA" id="ARBA00022475"/>
    </source>
</evidence>
<dbReference type="Proteomes" id="UP000249185">
    <property type="component" value="Unassembled WGS sequence"/>
</dbReference>
<feature type="transmembrane region" description="Helical" evidence="6">
    <location>
        <begin position="465"/>
        <end position="484"/>
    </location>
</feature>
<keyword evidence="4 6" id="KW-1133">Transmembrane helix</keyword>
<feature type="transmembrane region" description="Helical" evidence="6">
    <location>
        <begin position="231"/>
        <end position="256"/>
    </location>
</feature>
<feature type="transmembrane region" description="Helical" evidence="6">
    <location>
        <begin position="141"/>
        <end position="164"/>
    </location>
</feature>
<dbReference type="EMBL" id="QFPW01000012">
    <property type="protein sequence ID" value="PZQ48330.1"/>
    <property type="molecule type" value="Genomic_DNA"/>
</dbReference>
<name>A0A2W5QAA3_RHOSU</name>
<evidence type="ECO:0000313" key="7">
    <source>
        <dbReference type="EMBL" id="PZQ48330.1"/>
    </source>
</evidence>
<feature type="transmembrane region" description="Helical" evidence="6">
    <location>
        <begin position="344"/>
        <end position="377"/>
    </location>
</feature>
<dbReference type="PANTHER" id="PTHR30482:SF20">
    <property type="entry name" value="HIGH-AFFINITY BRANCHED-CHAIN AMINO ACID TRANSPORT SYSTEM PERMEASE PROTEIN LIVM"/>
    <property type="match status" value="1"/>
</dbReference>
<evidence type="ECO:0000256" key="3">
    <source>
        <dbReference type="ARBA" id="ARBA00022692"/>
    </source>
</evidence>
<dbReference type="InterPro" id="IPR043428">
    <property type="entry name" value="LivM-like"/>
</dbReference>
<dbReference type="GO" id="GO:0015658">
    <property type="term" value="F:branched-chain amino acid transmembrane transporter activity"/>
    <property type="evidence" value="ECO:0007669"/>
    <property type="project" value="InterPro"/>
</dbReference>
<evidence type="ECO:0000256" key="6">
    <source>
        <dbReference type="SAM" id="Phobius"/>
    </source>
</evidence>
<accession>A0A2W5QAA3</accession>
<protein>
    <submittedName>
        <fullName evidence="7">ABC transporter permease</fullName>
    </submittedName>
</protein>
<dbReference type="InterPro" id="IPR001851">
    <property type="entry name" value="ABC_transp_permease"/>
</dbReference>
<dbReference type="InterPro" id="IPR037294">
    <property type="entry name" value="ABC_BtuC-like"/>
</dbReference>
<organism evidence="7 8">
    <name type="scientific">Rhodovulum sulfidophilum</name>
    <name type="common">Rhodobacter sulfidophilus</name>
    <dbReference type="NCBI Taxonomy" id="35806"/>
    <lineage>
        <taxon>Bacteria</taxon>
        <taxon>Pseudomonadati</taxon>
        <taxon>Pseudomonadota</taxon>
        <taxon>Alphaproteobacteria</taxon>
        <taxon>Rhodobacterales</taxon>
        <taxon>Paracoccaceae</taxon>
        <taxon>Rhodovulum</taxon>
    </lineage>
</organism>
<feature type="transmembrane region" description="Helical" evidence="6">
    <location>
        <begin position="515"/>
        <end position="537"/>
    </location>
</feature>
<feature type="transmembrane region" description="Helical" evidence="6">
    <location>
        <begin position="263"/>
        <end position="283"/>
    </location>
</feature>
<dbReference type="CDD" id="cd06582">
    <property type="entry name" value="TM_PBP1_LivH_like"/>
    <property type="match status" value="1"/>
</dbReference>
<dbReference type="GO" id="GO:0005886">
    <property type="term" value="C:plasma membrane"/>
    <property type="evidence" value="ECO:0007669"/>
    <property type="project" value="UniProtKB-SubCell"/>
</dbReference>
<feature type="transmembrane region" description="Helical" evidence="6">
    <location>
        <begin position="549"/>
        <end position="576"/>
    </location>
</feature>
<evidence type="ECO:0000256" key="1">
    <source>
        <dbReference type="ARBA" id="ARBA00004651"/>
    </source>
</evidence>
<feature type="transmembrane region" description="Helical" evidence="6">
    <location>
        <begin position="70"/>
        <end position="89"/>
    </location>
</feature>
<feature type="transmembrane region" description="Helical" evidence="6">
    <location>
        <begin position="313"/>
        <end position="332"/>
    </location>
</feature>
<evidence type="ECO:0000256" key="5">
    <source>
        <dbReference type="ARBA" id="ARBA00023136"/>
    </source>
</evidence>
<feature type="transmembrane region" description="Helical" evidence="6">
    <location>
        <begin position="12"/>
        <end position="34"/>
    </location>
</feature>
<evidence type="ECO:0000256" key="4">
    <source>
        <dbReference type="ARBA" id="ARBA00022989"/>
    </source>
</evidence>
<dbReference type="CDD" id="cd06581">
    <property type="entry name" value="TM_PBP1_LivM_like"/>
    <property type="match status" value="1"/>
</dbReference>
<dbReference type="Gene3D" id="1.10.3470.10">
    <property type="entry name" value="ABC transporter involved in vitamin B12 uptake, BtuC"/>
    <property type="match status" value="1"/>
</dbReference>
<evidence type="ECO:0000313" key="8">
    <source>
        <dbReference type="Proteomes" id="UP000249185"/>
    </source>
</evidence>
<dbReference type="AlphaFoldDB" id="A0A2W5QAA3"/>
<feature type="transmembrane region" description="Helical" evidence="6">
    <location>
        <begin position="101"/>
        <end position="121"/>
    </location>
</feature>
<dbReference type="Pfam" id="PF02653">
    <property type="entry name" value="BPD_transp_2"/>
    <property type="match status" value="2"/>
</dbReference>
<comment type="subcellular location">
    <subcellularLocation>
        <location evidence="1">Cell membrane</location>
        <topology evidence="1">Multi-pass membrane protein</topology>
    </subcellularLocation>
</comment>
<reference evidence="7 8" key="1">
    <citation type="submission" date="2017-08" db="EMBL/GenBank/DDBJ databases">
        <title>Infants hospitalized years apart are colonized by the same room-sourced microbial strains.</title>
        <authorList>
            <person name="Brooks B."/>
            <person name="Olm M.R."/>
            <person name="Firek B.A."/>
            <person name="Baker R."/>
            <person name="Thomas B.C."/>
            <person name="Morowitz M.J."/>
            <person name="Banfield J.F."/>
        </authorList>
    </citation>
    <scope>NUCLEOTIDE SEQUENCE [LARGE SCALE GENOMIC DNA]</scope>
    <source>
        <strain evidence="7">S2_005_002_R2_34</strain>
    </source>
</reference>
<feature type="transmembrane region" description="Helical" evidence="6">
    <location>
        <begin position="383"/>
        <end position="408"/>
    </location>
</feature>
<keyword evidence="5 6" id="KW-0472">Membrane</keyword>
<feature type="transmembrane region" description="Helical" evidence="6">
    <location>
        <begin position="588"/>
        <end position="607"/>
    </location>
</feature>
<sequence>MGSILSLPWFDFTVSGVVIGSIYALMAVGLALIFGVANLINFAHGAVFTVGAYIGWVCAVALGLPLWATVPLVALGGGLVGAAIEYIAIRPLNRQSRIAPLLATIGVGLILDQLVHIIFGANPRALPVPMPAWRISVGQGSIGPIDITIFVTAVIAAGALYAFLFRTKLGMAVRATAQDDDAAKQMGVNIHAVNMAVFAIAGALGAIAGLLVGIYYNAIDPNTSFQIMLKGMVAIVIGGMANVPGAIGGGVILGLIESYGIALFGASYRNLFAFAVLLLMLLVKPNGLFAKGRDREVEPMTGTFVTQSKPIRLPGWLLVLGVVVAAVVPFAGQPYFTQVMTNALLYALAAISLTLIAGTVGLVSIGHAALLAIGAYASALLTIAGLPVAIGLVCAAAITALLGTALAYPAFRLRGHYVAIGTLAIGEIVSLVILNWTSVTNGSMGVFGVPPLEIFGVDFFSTNPSYWLVLSLVVIFALLQTRLLSSHLGRTWRAIREDTVAAETYGVGSNYYKGLAYGFAGFTAGLAGAITAHQFSYINYDTFNLLTSVLILTIVILGGLGNVTGAIIAAILVAGLPEVFRTLAEYRMLFYGLALLLLIRFRPQGLLGSG</sequence>
<feature type="transmembrane region" description="Helical" evidence="6">
    <location>
        <begin position="415"/>
        <end position="436"/>
    </location>
</feature>
<feature type="transmembrane region" description="Helical" evidence="6">
    <location>
        <begin position="46"/>
        <end position="64"/>
    </location>
</feature>
<gene>
    <name evidence="7" type="ORF">DI556_14350</name>
</gene>